<feature type="domain" description="HTH cro/C1-type" evidence="1">
    <location>
        <begin position="18"/>
        <end position="72"/>
    </location>
</feature>
<proteinExistence type="predicted"/>
<gene>
    <name evidence="2" type="ORF">U0035_11035</name>
</gene>
<evidence type="ECO:0000313" key="2">
    <source>
        <dbReference type="EMBL" id="WQD40682.1"/>
    </source>
</evidence>
<keyword evidence="3" id="KW-1185">Reference proteome</keyword>
<dbReference type="Gene3D" id="1.10.260.40">
    <property type="entry name" value="lambda repressor-like DNA-binding domains"/>
    <property type="match status" value="1"/>
</dbReference>
<reference evidence="2 3" key="1">
    <citation type="submission" date="2023-12" db="EMBL/GenBank/DDBJ databases">
        <title>Genome sequencing and assembly of bacterial species from a model synthetic community.</title>
        <authorList>
            <person name="Hogle S.L."/>
        </authorList>
    </citation>
    <scope>NUCLEOTIDE SEQUENCE [LARGE SCALE GENOMIC DNA]</scope>
    <source>
        <strain evidence="2 3">HAMBI_3031</strain>
    </source>
</reference>
<organism evidence="2 3">
    <name type="scientific">Niabella yanshanensis</name>
    <dbReference type="NCBI Taxonomy" id="577386"/>
    <lineage>
        <taxon>Bacteria</taxon>
        <taxon>Pseudomonadati</taxon>
        <taxon>Bacteroidota</taxon>
        <taxon>Chitinophagia</taxon>
        <taxon>Chitinophagales</taxon>
        <taxon>Chitinophagaceae</taxon>
        <taxon>Niabella</taxon>
    </lineage>
</organism>
<sequence>MNIDKECKELISYLALNLKNWITENKISQRQLARLSHSSESTIRAIMKEPQNIELATLVKFKLVFSVSLNDLMTIKGKTPKIRTAPLTEESIKIAVEKEQRQLGLRILKKMKEQKINPEELSILALNIDYSDTLKYLKGTINLTLLTILKLAFGLNIDKRILLR</sequence>
<evidence type="ECO:0000259" key="1">
    <source>
        <dbReference type="PROSITE" id="PS50943"/>
    </source>
</evidence>
<dbReference type="Pfam" id="PF13443">
    <property type="entry name" value="HTH_26"/>
    <property type="match status" value="1"/>
</dbReference>
<dbReference type="SMART" id="SM00530">
    <property type="entry name" value="HTH_XRE"/>
    <property type="match status" value="2"/>
</dbReference>
<dbReference type="InterPro" id="IPR010982">
    <property type="entry name" value="Lambda_DNA-bd_dom_sf"/>
</dbReference>
<dbReference type="InterPro" id="IPR001387">
    <property type="entry name" value="Cro/C1-type_HTH"/>
</dbReference>
<protein>
    <submittedName>
        <fullName evidence="2">Helix-turn-helix transcriptional regulator</fullName>
    </submittedName>
</protein>
<evidence type="ECO:0000313" key="3">
    <source>
        <dbReference type="Proteomes" id="UP001325680"/>
    </source>
</evidence>
<name>A0ABZ0WDB0_9BACT</name>
<dbReference type="Proteomes" id="UP001325680">
    <property type="component" value="Chromosome"/>
</dbReference>
<dbReference type="EMBL" id="CP139960">
    <property type="protein sequence ID" value="WQD40682.1"/>
    <property type="molecule type" value="Genomic_DNA"/>
</dbReference>
<dbReference type="SUPFAM" id="SSF47413">
    <property type="entry name" value="lambda repressor-like DNA-binding domains"/>
    <property type="match status" value="1"/>
</dbReference>
<accession>A0ABZ0WDB0</accession>
<dbReference type="CDD" id="cd00093">
    <property type="entry name" value="HTH_XRE"/>
    <property type="match status" value="1"/>
</dbReference>
<dbReference type="PROSITE" id="PS50943">
    <property type="entry name" value="HTH_CROC1"/>
    <property type="match status" value="1"/>
</dbReference>
<dbReference type="RefSeq" id="WP_114789851.1">
    <property type="nucleotide sequence ID" value="NZ_CP139960.1"/>
</dbReference>